<feature type="region of interest" description="Disordered" evidence="2">
    <location>
        <begin position="268"/>
        <end position="352"/>
    </location>
</feature>
<dbReference type="InterPro" id="IPR036770">
    <property type="entry name" value="Ankyrin_rpt-contain_sf"/>
</dbReference>
<dbReference type="AlphaFoldDB" id="A0A2V1E288"/>
<dbReference type="Pfam" id="PF12796">
    <property type="entry name" value="Ank_2"/>
    <property type="match status" value="1"/>
</dbReference>
<feature type="region of interest" description="Disordered" evidence="2">
    <location>
        <begin position="1"/>
        <end position="46"/>
    </location>
</feature>
<dbReference type="STRING" id="97972.A0A2V1E288"/>
<feature type="compositionally biased region" description="Acidic residues" evidence="2">
    <location>
        <begin position="8"/>
        <end position="46"/>
    </location>
</feature>
<dbReference type="SUPFAM" id="SSF48403">
    <property type="entry name" value="Ankyrin repeat"/>
    <property type="match status" value="1"/>
</dbReference>
<dbReference type="SUPFAM" id="SSF52743">
    <property type="entry name" value="Subtilisin-like"/>
    <property type="match status" value="1"/>
</dbReference>
<feature type="domain" description="Peptidase S8/S53" evidence="3">
    <location>
        <begin position="655"/>
        <end position="872"/>
    </location>
</feature>
<evidence type="ECO:0000313" key="4">
    <source>
        <dbReference type="EMBL" id="PVI04647.1"/>
    </source>
</evidence>
<feature type="compositionally biased region" description="Basic and acidic residues" evidence="2">
    <location>
        <begin position="577"/>
        <end position="586"/>
    </location>
</feature>
<evidence type="ECO:0000259" key="3">
    <source>
        <dbReference type="Pfam" id="PF00082"/>
    </source>
</evidence>
<comment type="caution">
    <text evidence="1">Lacks conserved residue(s) required for the propagation of feature annotation.</text>
</comment>
<name>A0A2V1E288_9PLEO</name>
<evidence type="ECO:0000313" key="5">
    <source>
        <dbReference type="Proteomes" id="UP000244855"/>
    </source>
</evidence>
<accession>A0A2V1E288</accession>
<dbReference type="Pfam" id="PF00082">
    <property type="entry name" value="Peptidase_S8"/>
    <property type="match status" value="1"/>
</dbReference>
<sequence length="950" mass="107129">MSDKHIDDESEQNYDSGVNEEYESSYDDDEEDYDDSAGEVFEFEEQSEYHQQLDLVDAKDKHQKIIAAAADRDLTDLETKQDFIEEFRSYFKQKSTDGFSLLHSLAREMYDKSAGKGRHDYKKYIPFLEILLDDLPDIPKERDSQDRTALHIVVEARQSEVATYLCDKLTGGDPDLLERSKKDGDTVLHLAVREHLDCIEHFVTRARSKGQKSADATLSIRGEKGNTPLHIAVEYSRCYGKQDKLVKLLLDASVRPLGEENKAKLSPFRYHGETQRTVQLHTPRMAKVRPSLASDKIGEKSRGASNMALRPRKTSPAEKESPSKSKSPASLRPRAPMKRLASDQPQQRPDPKVATAIQNMMLRHCLRTRTRDEAIKILHGPVALRQIDFDLVQTQNSSIEAEDLYKIATHLNFEPALQYVAIPRLDLLNFPEAKWKSKPFWNSKGRKDYLAIFDWLHDRGVRDIIRVIVADHEDRPHSDAAIIECLNRFGVESLDWKRFDLSSRAIVKAVPGVTRLKLYCSGNEAILSSWASKSGLVNLKQLVEVEVEMLMGLETLNSATAAIEDFKTELQRTWDSARDRELEGSKKHAGRAGKLEVKYKIPRNQPNRKNNLRGDSGRKQDLHYEQRERWMDCMKSFANIIQDFEPSSNRDLIPNVKIAIIDDGVNSTFMDLNKNIGAGQSYSIRDKEQGLWNPYYHSTNRHGTVMACLIRQMCPKAQLYVAKLDETAVQGGKVQITASSAAKAINWAREMGVNIISMSWSIDNIPNQADIRDLTQAVNDAIKAGILLFCASDDQGSSRTQDSETYPARIDPLHVFRIGAATQWSSAERTRGYILPGDKDQLISSFGEQLSGYEPRTSSALATALGSGLAALILYCAMVDGKASYGSLKTVEKMKGAFKNLCKGSDNQYPQVTEVFGGDYLPKGNMRDAEETEKETRKAIEKIVAHLLRT</sequence>
<dbReference type="InterPro" id="IPR002110">
    <property type="entry name" value="Ankyrin_rpt"/>
</dbReference>
<dbReference type="PROSITE" id="PS51892">
    <property type="entry name" value="SUBTILASE"/>
    <property type="match status" value="1"/>
</dbReference>
<feature type="region of interest" description="Disordered" evidence="2">
    <location>
        <begin position="577"/>
        <end position="620"/>
    </location>
</feature>
<comment type="similarity">
    <text evidence="1">Belongs to the peptidase S8 family.</text>
</comment>
<proteinExistence type="inferred from homology"/>
<dbReference type="EMBL" id="KZ805319">
    <property type="protein sequence ID" value="PVI04647.1"/>
    <property type="molecule type" value="Genomic_DNA"/>
</dbReference>
<dbReference type="InterPro" id="IPR000209">
    <property type="entry name" value="Peptidase_S8/S53_dom"/>
</dbReference>
<dbReference type="GO" id="GO:0006508">
    <property type="term" value="P:proteolysis"/>
    <property type="evidence" value="ECO:0007669"/>
    <property type="project" value="InterPro"/>
</dbReference>
<dbReference type="InterPro" id="IPR036852">
    <property type="entry name" value="Peptidase_S8/S53_dom_sf"/>
</dbReference>
<dbReference type="PANTHER" id="PTHR24121">
    <property type="entry name" value="NO MECHANORECEPTOR POTENTIAL C, ISOFORM D-RELATED"/>
    <property type="match status" value="1"/>
</dbReference>
<dbReference type="Proteomes" id="UP000244855">
    <property type="component" value="Unassembled WGS sequence"/>
</dbReference>
<gene>
    <name evidence="4" type="ORF">DM02DRAFT_668856</name>
</gene>
<organism evidence="4 5">
    <name type="scientific">Periconia macrospinosa</name>
    <dbReference type="NCBI Taxonomy" id="97972"/>
    <lineage>
        <taxon>Eukaryota</taxon>
        <taxon>Fungi</taxon>
        <taxon>Dikarya</taxon>
        <taxon>Ascomycota</taxon>
        <taxon>Pezizomycotina</taxon>
        <taxon>Dothideomycetes</taxon>
        <taxon>Pleosporomycetidae</taxon>
        <taxon>Pleosporales</taxon>
        <taxon>Massarineae</taxon>
        <taxon>Periconiaceae</taxon>
        <taxon>Periconia</taxon>
    </lineage>
</organism>
<dbReference type="OrthoDB" id="3786541at2759"/>
<dbReference type="GO" id="GO:0004252">
    <property type="term" value="F:serine-type endopeptidase activity"/>
    <property type="evidence" value="ECO:0007669"/>
    <property type="project" value="InterPro"/>
</dbReference>
<protein>
    <recommendedName>
        <fullName evidence="3">Peptidase S8/S53 domain-containing protein</fullName>
    </recommendedName>
</protein>
<reference evidence="4 5" key="1">
    <citation type="journal article" date="2018" name="Sci. Rep.">
        <title>Comparative genomics provides insights into the lifestyle and reveals functional heterogeneity of dark septate endophytic fungi.</title>
        <authorList>
            <person name="Knapp D.G."/>
            <person name="Nemeth J.B."/>
            <person name="Barry K."/>
            <person name="Hainaut M."/>
            <person name="Henrissat B."/>
            <person name="Johnson J."/>
            <person name="Kuo A."/>
            <person name="Lim J.H.P."/>
            <person name="Lipzen A."/>
            <person name="Nolan M."/>
            <person name="Ohm R.A."/>
            <person name="Tamas L."/>
            <person name="Grigoriev I.V."/>
            <person name="Spatafora J.W."/>
            <person name="Nagy L.G."/>
            <person name="Kovacs G.M."/>
        </authorList>
    </citation>
    <scope>NUCLEOTIDE SEQUENCE [LARGE SCALE GENOMIC DNA]</scope>
    <source>
        <strain evidence="4 5">DSE2036</strain>
    </source>
</reference>
<dbReference type="Gene3D" id="3.40.50.200">
    <property type="entry name" value="Peptidase S8/S53 domain"/>
    <property type="match status" value="1"/>
</dbReference>
<evidence type="ECO:0000256" key="2">
    <source>
        <dbReference type="SAM" id="MobiDB-lite"/>
    </source>
</evidence>
<dbReference type="SMART" id="SM00248">
    <property type="entry name" value="ANK"/>
    <property type="match status" value="4"/>
</dbReference>
<dbReference type="PANTHER" id="PTHR24121:SF21">
    <property type="entry name" value="ANKYRIN REPEAT FAMILY PROTEIN"/>
    <property type="match status" value="1"/>
</dbReference>
<keyword evidence="5" id="KW-1185">Reference proteome</keyword>
<evidence type="ECO:0000256" key="1">
    <source>
        <dbReference type="PROSITE-ProRule" id="PRU01240"/>
    </source>
</evidence>
<dbReference type="Gene3D" id="1.25.40.20">
    <property type="entry name" value="Ankyrin repeat-containing domain"/>
    <property type="match status" value="1"/>
</dbReference>